<evidence type="ECO:0000256" key="14">
    <source>
        <dbReference type="ARBA" id="ARBA00023310"/>
    </source>
</evidence>
<protein>
    <recommendedName>
        <fullName evidence="3">Flagellum-specific ATP synthase</fullName>
        <ecNumber evidence="2">7.1.2.2</ecNumber>
        <ecNumber evidence="16">7.4.2.8</ecNumber>
    </recommendedName>
</protein>
<dbReference type="Gene3D" id="3.40.50.12240">
    <property type="match status" value="1"/>
</dbReference>
<dbReference type="InterPro" id="IPR050053">
    <property type="entry name" value="ATPase_alpha/beta_chains"/>
</dbReference>
<evidence type="ECO:0000256" key="12">
    <source>
        <dbReference type="ARBA" id="ARBA00023065"/>
    </source>
</evidence>
<feature type="domain" description="AAA+ ATPase" evidence="19">
    <location>
        <begin position="152"/>
        <end position="333"/>
    </location>
</feature>
<dbReference type="GO" id="GO:0030257">
    <property type="term" value="C:type III protein secretion system complex"/>
    <property type="evidence" value="ECO:0007669"/>
    <property type="project" value="InterPro"/>
</dbReference>
<dbReference type="AlphaFoldDB" id="A0AAU7U3K0"/>
<comment type="subcellular location">
    <subcellularLocation>
        <location evidence="1">Cytoplasm</location>
    </subcellularLocation>
</comment>
<dbReference type="GO" id="GO:0005737">
    <property type="term" value="C:cytoplasm"/>
    <property type="evidence" value="ECO:0007669"/>
    <property type="project" value="UniProtKB-SubCell"/>
</dbReference>
<dbReference type="GO" id="GO:0008564">
    <property type="term" value="F:protein-exporting ATPase activity"/>
    <property type="evidence" value="ECO:0007669"/>
    <property type="project" value="UniProtKB-EC"/>
</dbReference>
<accession>A0AAU7U3K0</accession>
<sequence length="430" mass="47263">MHRHDLLRQQAHPLKVAGAMIEARLHNVRIGEICDVCSSWDKASVVSRAVVLGFREDITVLGVIGSVQGLSRKMVISPTGEEFAVKVSSALIGSVLTPSGKVIERFCATYTHDDYEVRSAQSSPLPWNERSPISTPFLTGVRAIDGLIRCGRGQRMGIFAAAGCGKTTLMQMIINNADADIFVVALIGERGREVTEFVNELRASGYGHKCIVIYATSDFSALDRANAASVAMTVAEFFRDKGKNVVLFMDSVTRYARALRDIALMSGEPPARRGYPASVFERLPLLLERPGAASEGSITAFLTVLVENEEESDPVTEEIRSIIDGHIILSRKLAAKNHYPAIDVLKSISRVSQRVSSQNELLAAGKFRALMADIEELQVLIDFGEYQSGVNPEHDIAYKKKDLVGQFLCQNINEQCNENDMWNLMDEVVS</sequence>
<evidence type="ECO:0000313" key="20">
    <source>
        <dbReference type="EMBL" id="XBV47563.1"/>
    </source>
</evidence>
<comment type="function">
    <text evidence="18">Probable catalytic subunit of a protein translocase for flagellum-specific export, or a proton translocase involved in local circuits at the flagellum. May be involved in a specialized protein export pathway that proceeds without signal peptide cleavage.</text>
</comment>
<evidence type="ECO:0000256" key="13">
    <source>
        <dbReference type="ARBA" id="ARBA00023225"/>
    </source>
</evidence>
<keyword evidence="13" id="KW-1006">Bacterial flagellum protein export</keyword>
<dbReference type="PROSITE" id="PS00152">
    <property type="entry name" value="ATPASE_ALPHA_BETA"/>
    <property type="match status" value="1"/>
</dbReference>
<evidence type="ECO:0000256" key="6">
    <source>
        <dbReference type="ARBA" id="ARBA00022741"/>
    </source>
</evidence>
<dbReference type="InterPro" id="IPR040627">
    <property type="entry name" value="T3SS_ATPase_C"/>
</dbReference>
<evidence type="ECO:0000256" key="18">
    <source>
        <dbReference type="ARBA" id="ARBA00037170"/>
    </source>
</evidence>
<keyword evidence="4" id="KW-0813">Transport</keyword>
<dbReference type="SUPFAM" id="SSF52540">
    <property type="entry name" value="P-loop containing nucleoside triphosphate hydrolases"/>
    <property type="match status" value="1"/>
</dbReference>
<keyword evidence="12" id="KW-0406">Ion transport</keyword>
<dbReference type="FunFam" id="3.40.50.12240:FF:000002">
    <property type="entry name" value="Flagellum-specific ATP synthase FliI"/>
    <property type="match status" value="1"/>
</dbReference>
<dbReference type="NCBIfam" id="NF006012">
    <property type="entry name" value="PRK08149.1"/>
    <property type="match status" value="1"/>
</dbReference>
<keyword evidence="9" id="KW-0067">ATP-binding</keyword>
<dbReference type="CDD" id="cd01426">
    <property type="entry name" value="ATP-synt_F1_V1_A1_AB_FliI_N"/>
    <property type="match status" value="1"/>
</dbReference>
<dbReference type="RefSeq" id="WP_350262605.1">
    <property type="nucleotide sequence ID" value="NZ_CP158294.1"/>
</dbReference>
<dbReference type="InterPro" id="IPR003593">
    <property type="entry name" value="AAA+_ATPase"/>
</dbReference>
<keyword evidence="14" id="KW-0066">ATP synthesis</keyword>
<dbReference type="InterPro" id="IPR027417">
    <property type="entry name" value="P-loop_NTPase"/>
</dbReference>
<dbReference type="EMBL" id="CP158294">
    <property type="protein sequence ID" value="XBV47563.1"/>
    <property type="molecule type" value="Genomic_DNA"/>
</dbReference>
<evidence type="ECO:0000256" key="8">
    <source>
        <dbReference type="ARBA" id="ARBA00022795"/>
    </source>
</evidence>
<evidence type="ECO:0000256" key="4">
    <source>
        <dbReference type="ARBA" id="ARBA00022448"/>
    </source>
</evidence>
<comment type="similarity">
    <text evidence="15">Belongs to the ATPase alpha/beta chains family. T3SS ATPase subfamily.</text>
</comment>
<evidence type="ECO:0000256" key="11">
    <source>
        <dbReference type="ARBA" id="ARBA00022967"/>
    </source>
</evidence>
<dbReference type="InterPro" id="IPR005714">
    <property type="entry name" value="ATPase_T3SS_FliI/YscN"/>
</dbReference>
<dbReference type="CDD" id="cd01136">
    <property type="entry name" value="ATPase_flagellum-secretory_path_III"/>
    <property type="match status" value="1"/>
</dbReference>
<dbReference type="GO" id="GO:0005524">
    <property type="term" value="F:ATP binding"/>
    <property type="evidence" value="ECO:0007669"/>
    <property type="project" value="UniProtKB-KW"/>
</dbReference>
<evidence type="ECO:0000256" key="9">
    <source>
        <dbReference type="ARBA" id="ARBA00022840"/>
    </source>
</evidence>
<reference evidence="20" key="1">
    <citation type="submission" date="2024-06" db="EMBL/GenBank/DDBJ databases">
        <title>Multiomics insights into the TNT degradation mechanism by Pantoea sp. BJ2 isolated from an ammunition destruction site.</title>
        <authorList>
            <person name="Luo J."/>
        </authorList>
    </citation>
    <scope>NUCLEOTIDE SEQUENCE</scope>
    <source>
        <strain evidence="20">BJ2</strain>
        <plasmid evidence="20">plasmindB</plasmid>
    </source>
</reference>
<dbReference type="InterPro" id="IPR020003">
    <property type="entry name" value="ATPase_a/bsu_AS"/>
</dbReference>
<evidence type="ECO:0000256" key="17">
    <source>
        <dbReference type="ARBA" id="ARBA00034006"/>
    </source>
</evidence>
<evidence type="ECO:0000256" key="3">
    <source>
        <dbReference type="ARBA" id="ARBA00020580"/>
    </source>
</evidence>
<keyword evidence="7" id="KW-0375">Hydrogen ion transport</keyword>
<keyword evidence="10" id="KW-0653">Protein transport</keyword>
<gene>
    <name evidence="20" type="primary">sctN</name>
    <name evidence="20" type="ORF">AAF463_24910</name>
</gene>
<dbReference type="EC" id="7.4.2.8" evidence="16"/>
<evidence type="ECO:0000256" key="5">
    <source>
        <dbReference type="ARBA" id="ARBA00022490"/>
    </source>
</evidence>
<dbReference type="GO" id="GO:0044781">
    <property type="term" value="P:bacterial-type flagellum organization"/>
    <property type="evidence" value="ECO:0007669"/>
    <property type="project" value="UniProtKB-KW"/>
</dbReference>
<dbReference type="InterPro" id="IPR004100">
    <property type="entry name" value="ATPase_F1/V1/A1_a/bsu_N"/>
</dbReference>
<organism evidence="20">
    <name type="scientific">Pantoea sp. BJ2</name>
    <dbReference type="NCBI Taxonomy" id="3141322"/>
    <lineage>
        <taxon>Bacteria</taxon>
        <taxon>Pseudomonadati</taxon>
        <taxon>Pseudomonadota</taxon>
        <taxon>Gammaproteobacteria</taxon>
        <taxon>Enterobacterales</taxon>
        <taxon>Erwiniaceae</taxon>
        <taxon>Pantoea</taxon>
    </lineage>
</organism>
<dbReference type="Pfam" id="PF00006">
    <property type="entry name" value="ATP-synt_ab"/>
    <property type="match status" value="1"/>
</dbReference>
<dbReference type="NCBIfam" id="TIGR01026">
    <property type="entry name" value="fliI_yscN"/>
    <property type="match status" value="1"/>
</dbReference>
<keyword evidence="8" id="KW-1005">Bacterial flagellum biogenesis</keyword>
<evidence type="ECO:0000256" key="10">
    <source>
        <dbReference type="ARBA" id="ARBA00022927"/>
    </source>
</evidence>
<comment type="catalytic activity">
    <reaction evidence="17">
        <text>ATP + H2O + cellular proteinSide 1 = ADP + phosphate + cellular proteinSide 2.</text>
        <dbReference type="EC" id="7.4.2.8"/>
    </reaction>
</comment>
<evidence type="ECO:0000256" key="1">
    <source>
        <dbReference type="ARBA" id="ARBA00004496"/>
    </source>
</evidence>
<dbReference type="Pfam" id="PF18269">
    <property type="entry name" value="T3SS_ATPase_C"/>
    <property type="match status" value="1"/>
</dbReference>
<proteinExistence type="inferred from homology"/>
<evidence type="ECO:0000259" key="19">
    <source>
        <dbReference type="SMART" id="SM00382"/>
    </source>
</evidence>
<dbReference type="Pfam" id="PF02874">
    <property type="entry name" value="ATP-synt_ab_N"/>
    <property type="match status" value="1"/>
</dbReference>
<dbReference type="InterPro" id="IPR000194">
    <property type="entry name" value="ATPase_F1/V1/A1_a/bsu_nucl-bd"/>
</dbReference>
<keyword evidence="5" id="KW-0963">Cytoplasm</keyword>
<keyword evidence="6" id="KW-0547">Nucleotide-binding</keyword>
<geneLocation type="plasmid" evidence="20">
    <name>plasmindB</name>
</geneLocation>
<evidence type="ECO:0000256" key="16">
    <source>
        <dbReference type="ARBA" id="ARBA00024382"/>
    </source>
</evidence>
<dbReference type="SMART" id="SM00382">
    <property type="entry name" value="AAA"/>
    <property type="match status" value="1"/>
</dbReference>
<dbReference type="PANTHER" id="PTHR15184:SF9">
    <property type="entry name" value="SPI-1 TYPE 3 SECRETION SYSTEM ATPASE"/>
    <property type="match status" value="1"/>
</dbReference>
<dbReference type="GO" id="GO:0016887">
    <property type="term" value="F:ATP hydrolysis activity"/>
    <property type="evidence" value="ECO:0007669"/>
    <property type="project" value="InterPro"/>
</dbReference>
<dbReference type="GO" id="GO:0030254">
    <property type="term" value="P:protein secretion by the type III secretion system"/>
    <property type="evidence" value="ECO:0007669"/>
    <property type="project" value="InterPro"/>
</dbReference>
<evidence type="ECO:0000256" key="7">
    <source>
        <dbReference type="ARBA" id="ARBA00022781"/>
    </source>
</evidence>
<name>A0AAU7U3K0_9GAMM</name>
<evidence type="ECO:0000256" key="15">
    <source>
        <dbReference type="ARBA" id="ARBA00024342"/>
    </source>
</evidence>
<dbReference type="EC" id="7.1.2.2" evidence="2"/>
<keyword evidence="11" id="KW-1278">Translocase</keyword>
<keyword evidence="20" id="KW-0614">Plasmid</keyword>
<dbReference type="PANTHER" id="PTHR15184">
    <property type="entry name" value="ATP SYNTHASE"/>
    <property type="match status" value="1"/>
</dbReference>
<dbReference type="GO" id="GO:0046933">
    <property type="term" value="F:proton-transporting ATP synthase activity, rotational mechanism"/>
    <property type="evidence" value="ECO:0007669"/>
    <property type="project" value="TreeGrafter"/>
</dbReference>
<evidence type="ECO:0000256" key="2">
    <source>
        <dbReference type="ARBA" id="ARBA00012473"/>
    </source>
</evidence>